<protein>
    <submittedName>
        <fullName evidence="3">UPF0506 domain-containing protein</fullName>
    </submittedName>
</protein>
<accession>A0A183CQZ7</accession>
<keyword evidence="2" id="KW-1185">Reference proteome</keyword>
<name>A0A183CQZ7_GLOPA</name>
<reference evidence="3" key="3">
    <citation type="submission" date="2016-06" db="UniProtKB">
        <authorList>
            <consortium name="WormBaseParasite"/>
        </authorList>
    </citation>
    <scope>IDENTIFICATION</scope>
</reference>
<reference evidence="2" key="2">
    <citation type="submission" date="2014-05" db="EMBL/GenBank/DDBJ databases">
        <title>The genome and life-stage specific transcriptomes of Globodera pallida elucidate key aspects of plant parasitism by a cyst nematode.</title>
        <authorList>
            <person name="Cotton J.A."/>
            <person name="Lilley C.J."/>
            <person name="Jones L.M."/>
            <person name="Kikuchi T."/>
            <person name="Reid A.J."/>
            <person name="Thorpe P."/>
            <person name="Tsai I.J."/>
            <person name="Beasley H."/>
            <person name="Blok V."/>
            <person name="Cock P.J.A."/>
            <person name="Van den Akker S.E."/>
            <person name="Holroyd N."/>
            <person name="Hunt M."/>
            <person name="Mantelin S."/>
            <person name="Naghra H."/>
            <person name="Pain A."/>
            <person name="Palomares-Rius J.E."/>
            <person name="Zarowiecki M."/>
            <person name="Berriman M."/>
            <person name="Jones J.T."/>
            <person name="Urwin P.E."/>
        </authorList>
    </citation>
    <scope>NUCLEOTIDE SEQUENCE [LARGE SCALE GENOMIC DNA]</scope>
    <source>
        <strain evidence="2">Lindley</strain>
    </source>
</reference>
<proteinExistence type="predicted"/>
<dbReference type="AlphaFoldDB" id="A0A183CQZ7"/>
<feature type="signal peptide" evidence="1">
    <location>
        <begin position="1"/>
        <end position="21"/>
    </location>
</feature>
<evidence type="ECO:0000313" key="2">
    <source>
        <dbReference type="Proteomes" id="UP000050741"/>
    </source>
</evidence>
<dbReference type="WBParaSite" id="GPLIN_001530500">
    <property type="protein sequence ID" value="GPLIN_001530500"/>
    <property type="gene ID" value="GPLIN_001530500"/>
</dbReference>
<evidence type="ECO:0000313" key="3">
    <source>
        <dbReference type="WBParaSite" id="GPLIN_001530500"/>
    </source>
</evidence>
<dbReference type="Proteomes" id="UP000050741">
    <property type="component" value="Unassembled WGS sequence"/>
</dbReference>
<reference evidence="2" key="1">
    <citation type="submission" date="2013-12" db="EMBL/GenBank/DDBJ databases">
        <authorList>
            <person name="Aslett M."/>
        </authorList>
    </citation>
    <scope>NUCLEOTIDE SEQUENCE [LARGE SCALE GENOMIC DNA]</scope>
    <source>
        <strain evidence="2">Lindley</strain>
    </source>
</reference>
<sequence>MFARLNTVILLVALMLSPISTDDKDDTQKKCCADCDKLFKYCCIQCALNDTESEVCELNCRIDLGICSHEKCHIYVCPRP</sequence>
<organism evidence="2 3">
    <name type="scientific">Globodera pallida</name>
    <name type="common">Potato cyst nematode worm</name>
    <name type="synonym">Heterodera pallida</name>
    <dbReference type="NCBI Taxonomy" id="36090"/>
    <lineage>
        <taxon>Eukaryota</taxon>
        <taxon>Metazoa</taxon>
        <taxon>Ecdysozoa</taxon>
        <taxon>Nematoda</taxon>
        <taxon>Chromadorea</taxon>
        <taxon>Rhabditida</taxon>
        <taxon>Tylenchina</taxon>
        <taxon>Tylenchomorpha</taxon>
        <taxon>Tylenchoidea</taxon>
        <taxon>Heteroderidae</taxon>
        <taxon>Heteroderinae</taxon>
        <taxon>Globodera</taxon>
    </lineage>
</organism>
<evidence type="ECO:0000256" key="1">
    <source>
        <dbReference type="SAM" id="SignalP"/>
    </source>
</evidence>
<feature type="chain" id="PRO_5008147887" evidence="1">
    <location>
        <begin position="22"/>
        <end position="80"/>
    </location>
</feature>
<keyword evidence="1" id="KW-0732">Signal</keyword>